<sequence length="72" mass="7929">MSIAGIRSNRGDGYQILVAFDWALTVLSEQDFQWIEVDSINYSVDDVVVGKVDGALIACQCKKIKPISKPGR</sequence>
<gene>
    <name evidence="1" type="ORF">ERS137967_02256</name>
</gene>
<dbReference type="EMBL" id="CPYD01000007">
    <property type="protein sequence ID" value="CNE68201.1"/>
    <property type="molecule type" value="Genomic_DNA"/>
</dbReference>
<evidence type="ECO:0000313" key="1">
    <source>
        <dbReference type="EMBL" id="CNE68201.1"/>
    </source>
</evidence>
<name>A0ABP1YFD7_9GAMM</name>
<comment type="caution">
    <text evidence="1">The sequence shown here is derived from an EMBL/GenBank/DDBJ whole genome shotgun (WGS) entry which is preliminary data.</text>
</comment>
<evidence type="ECO:0000313" key="2">
    <source>
        <dbReference type="Proteomes" id="UP000040578"/>
    </source>
</evidence>
<accession>A0ABP1YFD7</accession>
<reference evidence="1 2" key="1">
    <citation type="submission" date="2015-03" db="EMBL/GenBank/DDBJ databases">
        <authorList>
            <consortium name="Pathogen Informatics"/>
            <person name="Murphy D."/>
        </authorList>
    </citation>
    <scope>NUCLEOTIDE SEQUENCE [LARGE SCALE GENOMIC DNA]</scope>
    <source>
        <strain evidence="2">type strain: CIP110231</strain>
    </source>
</reference>
<evidence type="ECO:0008006" key="3">
    <source>
        <dbReference type="Google" id="ProtNLM"/>
    </source>
</evidence>
<keyword evidence="2" id="KW-1185">Reference proteome</keyword>
<dbReference type="Proteomes" id="UP000040578">
    <property type="component" value="Unassembled WGS sequence"/>
</dbReference>
<proteinExistence type="predicted"/>
<dbReference type="RefSeq" id="WP_049598725.1">
    <property type="nucleotide sequence ID" value="NZ_CPYD01000007.1"/>
</dbReference>
<organism evidence="1 2">
    <name type="scientific">Yersinia nurmii</name>
    <dbReference type="NCBI Taxonomy" id="685706"/>
    <lineage>
        <taxon>Bacteria</taxon>
        <taxon>Pseudomonadati</taxon>
        <taxon>Pseudomonadota</taxon>
        <taxon>Gammaproteobacteria</taxon>
        <taxon>Enterobacterales</taxon>
        <taxon>Yersiniaceae</taxon>
        <taxon>Yersinia</taxon>
    </lineage>
</organism>
<protein>
    <recommendedName>
        <fullName evidence="3">Restriction endonuclease type IV Mrr domain-containing protein</fullName>
    </recommendedName>
</protein>